<dbReference type="InterPro" id="IPR036388">
    <property type="entry name" value="WH-like_DNA-bd_sf"/>
</dbReference>
<feature type="domain" description="Smf/DprA SLOG" evidence="2">
    <location>
        <begin position="86"/>
        <end position="297"/>
    </location>
</feature>
<comment type="caution">
    <text evidence="4">The sequence shown here is derived from an EMBL/GenBank/DDBJ whole genome shotgun (WGS) entry which is preliminary data.</text>
</comment>
<evidence type="ECO:0000256" key="1">
    <source>
        <dbReference type="ARBA" id="ARBA00006525"/>
    </source>
</evidence>
<dbReference type="PANTHER" id="PTHR43022:SF1">
    <property type="entry name" value="PROTEIN SMF"/>
    <property type="match status" value="1"/>
</dbReference>
<dbReference type="Gene3D" id="3.40.50.450">
    <property type="match status" value="1"/>
</dbReference>
<evidence type="ECO:0000259" key="2">
    <source>
        <dbReference type="Pfam" id="PF02481"/>
    </source>
</evidence>
<dbReference type="EMBL" id="JAENGP010000009">
    <property type="protein sequence ID" value="MBK1781262.1"/>
    <property type="molecule type" value="Genomic_DNA"/>
</dbReference>
<dbReference type="InterPro" id="IPR003488">
    <property type="entry name" value="DprA"/>
</dbReference>
<comment type="similarity">
    <text evidence="1">Belongs to the DprA/Smf family.</text>
</comment>
<proteinExistence type="inferred from homology"/>
<sequence length="384" mass="40722">MSFMNSEEELQAWLRLTLEPGVGPVTARQLLAVFGLPDQVFAASVSQLMKYLPQKLALQLAGAPEPGIQALMNKTFEWLARPGHYILTLADPLYPKALFDTHDPPILLYVDGHPDVLALPAIAMVGARNATLGGSDNARAFAKYLAAQGWCVVSGLAHGIDTAAHEGALQAPAGTGSTIAVMGTGINRLYPAANKNLALRIRDQGALISELPLDTPAVVHQFPRRNRIVAGLSKGVLVVEAAKQSGSLITARLAGEMGREVFAIPGSIHSPLSRGCHALIRQGAKLVETAMDIQEELVGAPGSKVKAGTGGAMKAGAVPGPGNDFVPDPEQRRLLERMGFEPLSLDALVNDLHIDVSQASSLLLALELASCIVRLKDGRYQRVR</sequence>
<evidence type="ECO:0000259" key="3">
    <source>
        <dbReference type="Pfam" id="PF17782"/>
    </source>
</evidence>
<dbReference type="Pfam" id="PF17782">
    <property type="entry name" value="WHD_DprA"/>
    <property type="match status" value="1"/>
</dbReference>
<dbReference type="Proteomes" id="UP000635316">
    <property type="component" value="Unassembled WGS sequence"/>
</dbReference>
<keyword evidence="5" id="KW-1185">Reference proteome</keyword>
<dbReference type="RefSeq" id="WP_200235992.1">
    <property type="nucleotide sequence ID" value="NZ_JAENGP010000009.1"/>
</dbReference>
<gene>
    <name evidence="4" type="primary">dprA</name>
    <name evidence="4" type="ORF">JHL22_08535</name>
</gene>
<organism evidence="4 5">
    <name type="scientific">Advenella mandrilli</name>
    <dbReference type="NCBI Taxonomy" id="2800330"/>
    <lineage>
        <taxon>Bacteria</taxon>
        <taxon>Pseudomonadati</taxon>
        <taxon>Pseudomonadota</taxon>
        <taxon>Betaproteobacteria</taxon>
        <taxon>Burkholderiales</taxon>
        <taxon>Alcaligenaceae</taxon>
    </lineage>
</organism>
<reference evidence="4 5" key="1">
    <citation type="submission" date="2020-12" db="EMBL/GenBank/DDBJ databases">
        <authorList>
            <person name="Lu T."/>
            <person name="Wang Q."/>
            <person name="Han X."/>
        </authorList>
    </citation>
    <scope>NUCLEOTIDE SEQUENCE [LARGE SCALE GENOMIC DNA]</scope>
    <source>
        <strain evidence="4 5">WQ 585</strain>
    </source>
</reference>
<evidence type="ECO:0000313" key="5">
    <source>
        <dbReference type="Proteomes" id="UP000635316"/>
    </source>
</evidence>
<dbReference type="InterPro" id="IPR057666">
    <property type="entry name" value="DrpA_SLOG"/>
</dbReference>
<dbReference type="InterPro" id="IPR010994">
    <property type="entry name" value="RuvA_2-like"/>
</dbReference>
<protein>
    <submittedName>
        <fullName evidence="4">DNA-protecting protein DprA</fullName>
    </submittedName>
</protein>
<name>A0ABS1EBH7_9BURK</name>
<accession>A0ABS1EBH7</accession>
<evidence type="ECO:0000313" key="4">
    <source>
        <dbReference type="EMBL" id="MBK1781262.1"/>
    </source>
</evidence>
<dbReference type="PANTHER" id="PTHR43022">
    <property type="entry name" value="PROTEIN SMF"/>
    <property type="match status" value="1"/>
</dbReference>
<dbReference type="NCBIfam" id="TIGR00732">
    <property type="entry name" value="dprA"/>
    <property type="match status" value="1"/>
</dbReference>
<feature type="domain" description="DprA winged helix" evidence="3">
    <location>
        <begin position="327"/>
        <end position="378"/>
    </location>
</feature>
<dbReference type="SUPFAM" id="SSF102405">
    <property type="entry name" value="MCP/YpsA-like"/>
    <property type="match status" value="1"/>
</dbReference>
<dbReference type="Gene3D" id="1.10.10.10">
    <property type="entry name" value="Winged helix-like DNA-binding domain superfamily/Winged helix DNA-binding domain"/>
    <property type="match status" value="1"/>
</dbReference>
<dbReference type="InterPro" id="IPR041614">
    <property type="entry name" value="DprA_WH"/>
</dbReference>
<dbReference type="SUPFAM" id="SSF47781">
    <property type="entry name" value="RuvA domain 2-like"/>
    <property type="match status" value="1"/>
</dbReference>
<dbReference type="Pfam" id="PF02481">
    <property type="entry name" value="DNA_processg_A"/>
    <property type="match status" value="1"/>
</dbReference>